<dbReference type="RefSeq" id="WP_146922381.1">
    <property type="nucleotide sequence ID" value="NZ_CP042430.1"/>
</dbReference>
<feature type="signal peptide" evidence="1">
    <location>
        <begin position="1"/>
        <end position="29"/>
    </location>
</feature>
<dbReference type="InterPro" id="IPR028994">
    <property type="entry name" value="Integrin_alpha_N"/>
</dbReference>
<sequence length="271" mass="28918">MRRRRPLGAGLAGTLAVLALYAAPAPAMDAGTVTHAAGATSATLSWGAADFGITDPRLAITRAGVSYDVAITDICQEGCILVADDAHTAPGDSVLKVADLDADGEPEVLVDTFSGGAHCCVTTRVLTFDGSAYTPTDIFWGDVGYRLRDADGDGRPELVGADPRFSGAFTAFAASGFPAQVLQVTHGAVADVTRRFPAVVAADARRQLRDLRRLRRGDDVRGLLAAYVADEYSLGRAATARAELAHQLRRHRIRPQYRALLLRRLKAWGYR</sequence>
<evidence type="ECO:0000313" key="3">
    <source>
        <dbReference type="Proteomes" id="UP000321805"/>
    </source>
</evidence>
<dbReference type="EMBL" id="CP042430">
    <property type="protein sequence ID" value="QEC50016.1"/>
    <property type="molecule type" value="Genomic_DNA"/>
</dbReference>
<keyword evidence="1" id="KW-0732">Signal</keyword>
<keyword evidence="3" id="KW-1185">Reference proteome</keyword>
<dbReference type="OrthoDB" id="1522627at2"/>
<evidence type="ECO:0000313" key="2">
    <source>
        <dbReference type="EMBL" id="QEC50016.1"/>
    </source>
</evidence>
<gene>
    <name evidence="2" type="ORF">FSW04_22220</name>
</gene>
<evidence type="ECO:0000256" key="1">
    <source>
        <dbReference type="SAM" id="SignalP"/>
    </source>
</evidence>
<reference evidence="2 3" key="1">
    <citation type="journal article" date="2018" name="J. Microbiol.">
        <title>Baekduia soli gen. nov., sp. nov., a novel bacterium isolated from the soil of Baekdu Mountain and proposal of a novel family name, Baekduiaceae fam. nov.</title>
        <authorList>
            <person name="An D.S."/>
            <person name="Siddiqi M.Z."/>
            <person name="Kim K.H."/>
            <person name="Yu H.S."/>
            <person name="Im W.T."/>
        </authorList>
    </citation>
    <scope>NUCLEOTIDE SEQUENCE [LARGE SCALE GENOMIC DNA]</scope>
    <source>
        <strain evidence="2 3">BR7-21</strain>
    </source>
</reference>
<feature type="chain" id="PRO_5039464899" description="VCBS repeat-containing protein" evidence="1">
    <location>
        <begin position="30"/>
        <end position="271"/>
    </location>
</feature>
<proteinExistence type="predicted"/>
<dbReference type="SUPFAM" id="SSF69318">
    <property type="entry name" value="Integrin alpha N-terminal domain"/>
    <property type="match status" value="1"/>
</dbReference>
<organism evidence="2 3">
    <name type="scientific">Baekduia soli</name>
    <dbReference type="NCBI Taxonomy" id="496014"/>
    <lineage>
        <taxon>Bacteria</taxon>
        <taxon>Bacillati</taxon>
        <taxon>Actinomycetota</taxon>
        <taxon>Thermoleophilia</taxon>
        <taxon>Solirubrobacterales</taxon>
        <taxon>Baekduiaceae</taxon>
        <taxon>Baekduia</taxon>
    </lineage>
</organism>
<protein>
    <recommendedName>
        <fullName evidence="4">VCBS repeat-containing protein</fullName>
    </recommendedName>
</protein>
<dbReference type="Proteomes" id="UP000321805">
    <property type="component" value="Chromosome"/>
</dbReference>
<name>A0A5B8UA32_9ACTN</name>
<accession>A0A5B8UA32</accession>
<dbReference type="KEGG" id="bsol:FSW04_22220"/>
<evidence type="ECO:0008006" key="4">
    <source>
        <dbReference type="Google" id="ProtNLM"/>
    </source>
</evidence>
<dbReference type="AlphaFoldDB" id="A0A5B8UA32"/>